<proteinExistence type="predicted"/>
<evidence type="ECO:0000313" key="8">
    <source>
        <dbReference type="EMBL" id="KRQ91696.1"/>
    </source>
</evidence>
<keyword evidence="3" id="KW-0864">Zinc transport</keyword>
<keyword evidence="3" id="KW-0406">Ion transport</keyword>
<comment type="caution">
    <text evidence="8">The sequence shown here is derived from an EMBL/GenBank/DDBJ whole genome shotgun (WGS) entry which is preliminary data.</text>
</comment>
<keyword evidence="9" id="KW-1185">Reference proteome</keyword>
<evidence type="ECO:0000259" key="7">
    <source>
        <dbReference type="Pfam" id="PF01545"/>
    </source>
</evidence>
<evidence type="ECO:0000256" key="3">
    <source>
        <dbReference type="ARBA" id="ARBA00022906"/>
    </source>
</evidence>
<comment type="subcellular location">
    <subcellularLocation>
        <location evidence="1">Membrane</location>
        <topology evidence="1">Multi-pass membrane protein</topology>
    </subcellularLocation>
</comment>
<dbReference type="Proteomes" id="UP000051913">
    <property type="component" value="Unassembled WGS sequence"/>
</dbReference>
<evidence type="ECO:0000256" key="1">
    <source>
        <dbReference type="ARBA" id="ARBA00004141"/>
    </source>
</evidence>
<sequence length="213" mass="22640">MAHHQKAVAAAVAINTAIFVVEGIAGYQASSLSLLMDSAHNLSDELALVCLYAAFLVARGPSQRLLRAGNLFNSVGLIAVSGLLLWQAGERLFNPVPVQGVVPMIVGLAAAAANWSVARLLLEPSQNNAAIRLAYIHNLGDVWVSLAPVAAGLLLLVTGYPIFDPIIAGAVALWIIFTTGREVLESHDELIWPEKIICCHTDHDQPVVTPLSN</sequence>
<feature type="transmembrane region" description="Helical" evidence="6">
    <location>
        <begin position="7"/>
        <end position="27"/>
    </location>
</feature>
<keyword evidence="3" id="KW-0813">Transport</keyword>
<dbReference type="AlphaFoldDB" id="A0A0R3KHD8"/>
<organism evidence="8 9">
    <name type="scientific">Bradyrhizobium valentinum</name>
    <dbReference type="NCBI Taxonomy" id="1518501"/>
    <lineage>
        <taxon>Bacteria</taxon>
        <taxon>Pseudomonadati</taxon>
        <taxon>Pseudomonadota</taxon>
        <taxon>Alphaproteobacteria</taxon>
        <taxon>Hyphomicrobiales</taxon>
        <taxon>Nitrobacteraceae</taxon>
        <taxon>Bradyrhizobium</taxon>
    </lineage>
</organism>
<dbReference type="OrthoDB" id="271709at2"/>
<dbReference type="InterPro" id="IPR027469">
    <property type="entry name" value="Cation_efflux_TMD_sf"/>
</dbReference>
<evidence type="ECO:0000256" key="5">
    <source>
        <dbReference type="ARBA" id="ARBA00023136"/>
    </source>
</evidence>
<feature type="domain" description="Cation efflux protein transmembrane" evidence="7">
    <location>
        <begin position="9"/>
        <end position="190"/>
    </location>
</feature>
<dbReference type="EMBL" id="LLXX01000234">
    <property type="protein sequence ID" value="KRQ91696.1"/>
    <property type="molecule type" value="Genomic_DNA"/>
</dbReference>
<protein>
    <recommendedName>
        <fullName evidence="7">Cation efflux protein transmembrane domain-containing protein</fullName>
    </recommendedName>
</protein>
<dbReference type="GO" id="GO:0005385">
    <property type="term" value="F:zinc ion transmembrane transporter activity"/>
    <property type="evidence" value="ECO:0007669"/>
    <property type="project" value="TreeGrafter"/>
</dbReference>
<keyword evidence="2 6" id="KW-0812">Transmembrane</keyword>
<accession>A0A0R3KHD8</accession>
<dbReference type="NCBIfam" id="TIGR01297">
    <property type="entry name" value="CDF"/>
    <property type="match status" value="1"/>
</dbReference>
<keyword evidence="3" id="KW-0862">Zinc</keyword>
<evidence type="ECO:0000256" key="4">
    <source>
        <dbReference type="ARBA" id="ARBA00022989"/>
    </source>
</evidence>
<dbReference type="Gene3D" id="1.20.1510.10">
    <property type="entry name" value="Cation efflux protein transmembrane domain"/>
    <property type="match status" value="1"/>
</dbReference>
<feature type="transmembrane region" description="Helical" evidence="6">
    <location>
        <begin position="39"/>
        <end position="58"/>
    </location>
</feature>
<dbReference type="GO" id="GO:0005886">
    <property type="term" value="C:plasma membrane"/>
    <property type="evidence" value="ECO:0007669"/>
    <property type="project" value="TreeGrafter"/>
</dbReference>
<dbReference type="PANTHER" id="PTHR11562:SF17">
    <property type="entry name" value="RE54080P-RELATED"/>
    <property type="match status" value="1"/>
</dbReference>
<feature type="transmembrane region" description="Helical" evidence="6">
    <location>
        <begin position="101"/>
        <end position="122"/>
    </location>
</feature>
<reference evidence="8 9" key="1">
    <citation type="submission" date="2014-03" db="EMBL/GenBank/DDBJ databases">
        <title>Bradyrhizobium valentinum sp. nov., isolated from effective nodules of Lupinus mariae-josephae, a lupine endemic of basic-lime soils in Eastern Spain.</title>
        <authorList>
            <person name="Duran D."/>
            <person name="Rey L."/>
            <person name="Navarro A."/>
            <person name="Busquets A."/>
            <person name="Imperial J."/>
            <person name="Ruiz-Argueso T."/>
        </authorList>
    </citation>
    <scope>NUCLEOTIDE SEQUENCE [LARGE SCALE GENOMIC DNA]</scope>
    <source>
        <strain evidence="8 9">LmjM3</strain>
    </source>
</reference>
<evidence type="ECO:0000256" key="6">
    <source>
        <dbReference type="SAM" id="Phobius"/>
    </source>
</evidence>
<dbReference type="PANTHER" id="PTHR11562">
    <property type="entry name" value="CATION EFFLUX PROTEIN/ ZINC TRANSPORTER"/>
    <property type="match status" value="1"/>
</dbReference>
<feature type="transmembrane region" description="Helical" evidence="6">
    <location>
        <begin position="142"/>
        <end position="160"/>
    </location>
</feature>
<dbReference type="Pfam" id="PF01545">
    <property type="entry name" value="Cation_efflux"/>
    <property type="match status" value="1"/>
</dbReference>
<gene>
    <name evidence="8" type="ORF">CP49_30620</name>
</gene>
<keyword evidence="4 6" id="KW-1133">Transmembrane helix</keyword>
<dbReference type="InterPro" id="IPR050681">
    <property type="entry name" value="CDF/SLC30A"/>
</dbReference>
<dbReference type="RefSeq" id="WP_057855645.1">
    <property type="nucleotide sequence ID" value="NZ_LLXX01000234.1"/>
</dbReference>
<evidence type="ECO:0000256" key="2">
    <source>
        <dbReference type="ARBA" id="ARBA00022692"/>
    </source>
</evidence>
<dbReference type="SUPFAM" id="SSF161111">
    <property type="entry name" value="Cation efflux protein transmembrane domain-like"/>
    <property type="match status" value="1"/>
</dbReference>
<dbReference type="InterPro" id="IPR058533">
    <property type="entry name" value="Cation_efflux_TM"/>
</dbReference>
<keyword evidence="5 6" id="KW-0472">Membrane</keyword>
<feature type="transmembrane region" description="Helical" evidence="6">
    <location>
        <begin position="70"/>
        <end position="89"/>
    </location>
</feature>
<evidence type="ECO:0000313" key="9">
    <source>
        <dbReference type="Proteomes" id="UP000051913"/>
    </source>
</evidence>
<dbReference type="STRING" id="1518501.CQ10_36660"/>
<name>A0A0R3KHD8_9BRAD</name>
<dbReference type="InterPro" id="IPR002524">
    <property type="entry name" value="Cation_efflux"/>
</dbReference>